<evidence type="ECO:0000313" key="1">
    <source>
        <dbReference type="EMBL" id="KAF7372194.1"/>
    </source>
</evidence>
<dbReference type="OrthoDB" id="3112934at2759"/>
<sequence length="153" mass="17396">MIFRSMSHHYIQCPCLRRQPKGFLGLSRSSHAELSTMHTDGVIEQLWSIIRAPVPKCNAVRIFSSRRSSFCNTADSDLLVREHHPRCLVQIPTVSRHLTIGRILAVSAQSNLFASDFPPARKLRRQRRISAIYPNESPRNVHCGCNFGADKME</sequence>
<keyword evidence="2" id="KW-1185">Reference proteome</keyword>
<dbReference type="AlphaFoldDB" id="A0A8H6Z737"/>
<reference evidence="1" key="1">
    <citation type="submission" date="2020-05" db="EMBL/GenBank/DDBJ databases">
        <title>Mycena genomes resolve the evolution of fungal bioluminescence.</title>
        <authorList>
            <person name="Tsai I.J."/>
        </authorList>
    </citation>
    <scope>NUCLEOTIDE SEQUENCE</scope>
    <source>
        <strain evidence="1">CCC161011</strain>
    </source>
</reference>
<comment type="caution">
    <text evidence="1">The sequence shown here is derived from an EMBL/GenBank/DDBJ whole genome shotgun (WGS) entry which is preliminary data.</text>
</comment>
<name>A0A8H6Z737_9AGAR</name>
<gene>
    <name evidence="1" type="ORF">MVEN_00078700</name>
</gene>
<protein>
    <submittedName>
        <fullName evidence="1">Uncharacterized protein</fullName>
    </submittedName>
</protein>
<organism evidence="1 2">
    <name type="scientific">Mycena venus</name>
    <dbReference type="NCBI Taxonomy" id="2733690"/>
    <lineage>
        <taxon>Eukaryota</taxon>
        <taxon>Fungi</taxon>
        <taxon>Dikarya</taxon>
        <taxon>Basidiomycota</taxon>
        <taxon>Agaricomycotina</taxon>
        <taxon>Agaricomycetes</taxon>
        <taxon>Agaricomycetidae</taxon>
        <taxon>Agaricales</taxon>
        <taxon>Marasmiineae</taxon>
        <taxon>Mycenaceae</taxon>
        <taxon>Mycena</taxon>
    </lineage>
</organism>
<accession>A0A8H6Z737</accession>
<dbReference type="Proteomes" id="UP000620124">
    <property type="component" value="Unassembled WGS sequence"/>
</dbReference>
<proteinExistence type="predicted"/>
<evidence type="ECO:0000313" key="2">
    <source>
        <dbReference type="Proteomes" id="UP000620124"/>
    </source>
</evidence>
<dbReference type="EMBL" id="JACAZI010000001">
    <property type="protein sequence ID" value="KAF7372194.1"/>
    <property type="molecule type" value="Genomic_DNA"/>
</dbReference>